<name>A0A3M4RN25_9PSED</name>
<evidence type="ECO:0000256" key="1">
    <source>
        <dbReference type="SAM" id="Phobius"/>
    </source>
</evidence>
<accession>A0A3M4RN25</accession>
<dbReference type="EMBL" id="RBUT01000034">
    <property type="protein sequence ID" value="RMV52080.1"/>
    <property type="molecule type" value="Genomic_DNA"/>
</dbReference>
<reference evidence="2 3" key="1">
    <citation type="submission" date="2018-08" db="EMBL/GenBank/DDBJ databases">
        <title>Recombination of ecologically and evolutionarily significant loci maintains genetic cohesion in the Pseudomonas syringae species complex.</title>
        <authorList>
            <person name="Dillon M."/>
            <person name="Thakur S."/>
            <person name="Almeida R.N.D."/>
            <person name="Weir B.S."/>
            <person name="Guttman D.S."/>
        </authorList>
    </citation>
    <scope>NUCLEOTIDE SEQUENCE [LARGE SCALE GENOMIC DNA]</scope>
    <source>
        <strain evidence="2 3">ICMP 3263</strain>
    </source>
</reference>
<dbReference type="PROSITE" id="PS00430">
    <property type="entry name" value="TONB_DEPENDENT_REC_1"/>
    <property type="match status" value="1"/>
</dbReference>
<evidence type="ECO:0000313" key="3">
    <source>
        <dbReference type="Proteomes" id="UP000279173"/>
    </source>
</evidence>
<protein>
    <submittedName>
        <fullName evidence="2">Uncharacterized protein</fullName>
    </submittedName>
</protein>
<dbReference type="AlphaFoldDB" id="A0A3M4RN25"/>
<keyword evidence="1" id="KW-0812">Transmembrane</keyword>
<proteinExistence type="predicted"/>
<feature type="transmembrane region" description="Helical" evidence="1">
    <location>
        <begin position="6"/>
        <end position="27"/>
    </location>
</feature>
<dbReference type="Proteomes" id="UP000279173">
    <property type="component" value="Unassembled WGS sequence"/>
</dbReference>
<keyword evidence="1" id="KW-0472">Membrane</keyword>
<dbReference type="RefSeq" id="WP_054986923.1">
    <property type="nucleotide sequence ID" value="NZ_CP092918.1"/>
</dbReference>
<evidence type="ECO:0000313" key="2">
    <source>
        <dbReference type="EMBL" id="RMV52080.1"/>
    </source>
</evidence>
<dbReference type="GeneID" id="96216459"/>
<organism evidence="2 3">
    <name type="scientific">Pseudomonas syringae pv. helianthi</name>
    <dbReference type="NCBI Taxonomy" id="251654"/>
    <lineage>
        <taxon>Bacteria</taxon>
        <taxon>Pseudomonadati</taxon>
        <taxon>Pseudomonadota</taxon>
        <taxon>Gammaproteobacteria</taxon>
        <taxon>Pseudomonadales</taxon>
        <taxon>Pseudomonadaceae</taxon>
        <taxon>Pseudomonas</taxon>
    </lineage>
</organism>
<comment type="caution">
    <text evidence="2">The sequence shown here is derived from an EMBL/GenBank/DDBJ whole genome shotgun (WGS) entry which is preliminary data.</text>
</comment>
<gene>
    <name evidence="2" type="ORF">ALP10_00203</name>
</gene>
<dbReference type="InterPro" id="IPR010916">
    <property type="entry name" value="TonB_box_CS"/>
</dbReference>
<keyword evidence="1" id="KW-1133">Transmembrane helix</keyword>
<sequence>MEASEILISFIVGAAASALISAVIYFLQKKTDTILVSATELHSQSLKLIEETQELHSLRTAILRNQQDIQTEILKAGEHVSHHIKEQIENLVLSTNHPDFFVSTKTLNLTPPSNTQDPDTPVIGDLIINNNVISHGERVGIMFRVNDEKWNFSVPSGAAIHHPGGILTPNKVTAKYMSFEIIIPAKGSQCPITFLLIDEAGNQNTQKITIPINPTHKQIL</sequence>